<reference evidence="2 3" key="1">
    <citation type="journal article" date="2019" name="Int. J. Syst. Evol. Microbiol.">
        <title>The Global Catalogue of Microorganisms (GCM) 10K type strain sequencing project: providing services to taxonomists for standard genome sequencing and annotation.</title>
        <authorList>
            <consortium name="The Broad Institute Genomics Platform"/>
            <consortium name="The Broad Institute Genome Sequencing Center for Infectious Disease"/>
            <person name="Wu L."/>
            <person name="Ma J."/>
        </authorList>
    </citation>
    <scope>NUCLEOTIDE SEQUENCE [LARGE SCALE GENOMIC DNA]</scope>
    <source>
        <strain evidence="2 3">CGMCC 1.10390</strain>
    </source>
</reference>
<feature type="compositionally biased region" description="Acidic residues" evidence="1">
    <location>
        <begin position="43"/>
        <end position="86"/>
    </location>
</feature>
<gene>
    <name evidence="2" type="ORF">ACFSBL_12895</name>
</gene>
<feature type="region of interest" description="Disordered" evidence="1">
    <location>
        <begin position="127"/>
        <end position="187"/>
    </location>
</feature>
<feature type="region of interest" description="Disordered" evidence="1">
    <location>
        <begin position="24"/>
        <end position="98"/>
    </location>
</feature>
<organism evidence="2 3">
    <name type="scientific">Haloarchaeobius litoreus</name>
    <dbReference type="NCBI Taxonomy" id="755306"/>
    <lineage>
        <taxon>Archaea</taxon>
        <taxon>Methanobacteriati</taxon>
        <taxon>Methanobacteriota</taxon>
        <taxon>Stenosarchaea group</taxon>
        <taxon>Halobacteria</taxon>
        <taxon>Halobacteriales</taxon>
        <taxon>Halorubellaceae</taxon>
        <taxon>Haloarchaeobius</taxon>
    </lineage>
</organism>
<evidence type="ECO:0000313" key="2">
    <source>
        <dbReference type="EMBL" id="MFD1646580.1"/>
    </source>
</evidence>
<name>A0ABD6DMK2_9EURY</name>
<dbReference type="EMBL" id="JBHUDO010000003">
    <property type="protein sequence ID" value="MFD1646580.1"/>
    <property type="molecule type" value="Genomic_DNA"/>
</dbReference>
<proteinExistence type="predicted"/>
<feature type="compositionally biased region" description="Acidic residues" evidence="1">
    <location>
        <begin position="168"/>
        <end position="179"/>
    </location>
</feature>
<dbReference type="RefSeq" id="WP_256401335.1">
    <property type="nucleotide sequence ID" value="NZ_JANHJR010000003.1"/>
</dbReference>
<dbReference type="Proteomes" id="UP001597034">
    <property type="component" value="Unassembled WGS sequence"/>
</dbReference>
<comment type="caution">
    <text evidence="2">The sequence shown here is derived from an EMBL/GenBank/DDBJ whole genome shotgun (WGS) entry which is preliminary data.</text>
</comment>
<sequence>MSTKTTFALFGALLLVVGAVAPAAAAAGATPAQPVDSTATDLTPDDNETDDNETDLPDNETDDADENETDIDGDNETELDGNETDSEQSSADAHNEFARMLTEYVQNVTNDSNVSAPGLHIAEWVIEHNPGNAPEHAGPPAHAGPGADNTTANETDGGQGPPDHVGDDGDDDEEEDDGSGSDNGSSASVFAFLAFF</sequence>
<evidence type="ECO:0000256" key="1">
    <source>
        <dbReference type="SAM" id="MobiDB-lite"/>
    </source>
</evidence>
<dbReference type="AlphaFoldDB" id="A0ABD6DMK2"/>
<protein>
    <submittedName>
        <fullName evidence="2">Uncharacterized protein</fullName>
    </submittedName>
</protein>
<accession>A0ABD6DMK2</accession>
<feature type="compositionally biased region" description="Low complexity" evidence="1">
    <location>
        <begin position="129"/>
        <end position="147"/>
    </location>
</feature>
<keyword evidence="3" id="KW-1185">Reference proteome</keyword>
<evidence type="ECO:0000313" key="3">
    <source>
        <dbReference type="Proteomes" id="UP001597034"/>
    </source>
</evidence>